<evidence type="ECO:0000256" key="6">
    <source>
        <dbReference type="ARBA" id="ARBA00022989"/>
    </source>
</evidence>
<evidence type="ECO:0000256" key="7">
    <source>
        <dbReference type="ARBA" id="ARBA00023136"/>
    </source>
</evidence>
<accession>A0A382CAG3</accession>
<evidence type="ECO:0000256" key="3">
    <source>
        <dbReference type="ARBA" id="ARBA00022676"/>
    </source>
</evidence>
<keyword evidence="6 8" id="KW-1133">Transmembrane helix</keyword>
<proteinExistence type="predicted"/>
<feature type="transmembrane region" description="Helical" evidence="8">
    <location>
        <begin position="200"/>
        <end position="216"/>
    </location>
</feature>
<name>A0A382CAG3_9ZZZZ</name>
<dbReference type="GO" id="GO:0016763">
    <property type="term" value="F:pentosyltransferase activity"/>
    <property type="evidence" value="ECO:0007669"/>
    <property type="project" value="TreeGrafter"/>
</dbReference>
<keyword evidence="2" id="KW-1003">Cell membrane</keyword>
<dbReference type="InterPro" id="IPR050297">
    <property type="entry name" value="LipidA_mod_glycosyltrf_83"/>
</dbReference>
<evidence type="ECO:0000256" key="8">
    <source>
        <dbReference type="SAM" id="Phobius"/>
    </source>
</evidence>
<feature type="transmembrane region" description="Helical" evidence="8">
    <location>
        <begin position="157"/>
        <end position="188"/>
    </location>
</feature>
<dbReference type="AlphaFoldDB" id="A0A382CAG3"/>
<organism evidence="9">
    <name type="scientific">marine metagenome</name>
    <dbReference type="NCBI Taxonomy" id="408172"/>
    <lineage>
        <taxon>unclassified sequences</taxon>
        <taxon>metagenomes</taxon>
        <taxon>ecological metagenomes</taxon>
    </lineage>
</organism>
<feature type="transmembrane region" description="Helical" evidence="8">
    <location>
        <begin position="338"/>
        <end position="354"/>
    </location>
</feature>
<keyword evidence="5 8" id="KW-0812">Transmembrane</keyword>
<dbReference type="GO" id="GO:0008610">
    <property type="term" value="P:lipid biosynthetic process"/>
    <property type="evidence" value="ECO:0007669"/>
    <property type="project" value="UniProtKB-ARBA"/>
</dbReference>
<evidence type="ECO:0000256" key="5">
    <source>
        <dbReference type="ARBA" id="ARBA00022692"/>
    </source>
</evidence>
<evidence type="ECO:0000256" key="2">
    <source>
        <dbReference type="ARBA" id="ARBA00022475"/>
    </source>
</evidence>
<feature type="transmembrane region" description="Helical" evidence="8">
    <location>
        <begin position="314"/>
        <end position="332"/>
    </location>
</feature>
<dbReference type="PANTHER" id="PTHR33908">
    <property type="entry name" value="MANNOSYLTRANSFERASE YKCB-RELATED"/>
    <property type="match status" value="1"/>
</dbReference>
<feature type="transmembrane region" description="Helical" evidence="8">
    <location>
        <begin position="281"/>
        <end position="302"/>
    </location>
</feature>
<dbReference type="GO" id="GO:0005886">
    <property type="term" value="C:plasma membrane"/>
    <property type="evidence" value="ECO:0007669"/>
    <property type="project" value="UniProtKB-SubCell"/>
</dbReference>
<evidence type="ECO:0000256" key="1">
    <source>
        <dbReference type="ARBA" id="ARBA00004651"/>
    </source>
</evidence>
<reference evidence="9" key="1">
    <citation type="submission" date="2018-05" db="EMBL/GenBank/DDBJ databases">
        <authorList>
            <person name="Lanie J.A."/>
            <person name="Ng W.-L."/>
            <person name="Kazmierczak K.M."/>
            <person name="Andrzejewski T.M."/>
            <person name="Davidsen T.M."/>
            <person name="Wayne K.J."/>
            <person name="Tettelin H."/>
            <person name="Glass J.I."/>
            <person name="Rusch D."/>
            <person name="Podicherti R."/>
            <person name="Tsui H.-C.T."/>
            <person name="Winkler M.E."/>
        </authorList>
    </citation>
    <scope>NUCLEOTIDE SEQUENCE</scope>
</reference>
<dbReference type="PANTHER" id="PTHR33908:SF11">
    <property type="entry name" value="MEMBRANE PROTEIN"/>
    <property type="match status" value="1"/>
</dbReference>
<keyword evidence="4" id="KW-0808">Transferase</keyword>
<dbReference type="EMBL" id="UINC01033578">
    <property type="protein sequence ID" value="SVB23086.1"/>
    <property type="molecule type" value="Genomic_DNA"/>
</dbReference>
<feature type="transmembrane region" description="Helical" evidence="8">
    <location>
        <begin position="131"/>
        <end position="151"/>
    </location>
</feature>
<feature type="transmembrane region" description="Helical" evidence="8">
    <location>
        <begin position="374"/>
        <end position="392"/>
    </location>
</feature>
<sequence length="476" mass="54724">MNLPQKHTVLCLILICVISLSFKLYLVDFSIPVHSDNLAYALNAIAHSNGDFTQPPHRGIGWSIFLSTFFSFVDSDNFLDYSNLSRIVSISVATSSIFLIYGVARKFFDERYSLVTSCLFAFLPHLNHNSIMGLSEPIFILTILASFYFILNNKLKFVTISLILAGLACWIRLDGLIIFIVISLTYLLTFKKSQNFLRNYGIGVIFFILVLSPMLLQKYEQYGDPFYSSYQGSMFSENYEQLVSNISSNTESSAFDYIQNHGIAAFFSDFLLNGFVNSLNILSQLSFPYLFILLPFGILFSLRAFDQKSRYIKANWIFIISSILLLSVIISVVPEKRFLFFLMPFLVIFSVIPIQRVTEYGLNTFSFSRKQKDIFLIIVLAIVIILSGLFTLRYEKPDHILEDEKFDFSTFALQNLDGNALRDYGGGTDYITDIILIHSNDFRDFKIDYWIDKTERKKYEFREIGVYGESIEDLIL</sequence>
<evidence type="ECO:0000256" key="4">
    <source>
        <dbReference type="ARBA" id="ARBA00022679"/>
    </source>
</evidence>
<gene>
    <name evidence="9" type="ORF">METZ01_LOCUS175940</name>
</gene>
<feature type="non-terminal residue" evidence="9">
    <location>
        <position position="476"/>
    </location>
</feature>
<keyword evidence="3" id="KW-0328">Glycosyltransferase</keyword>
<protein>
    <submittedName>
        <fullName evidence="9">Uncharacterized protein</fullName>
    </submittedName>
</protein>
<comment type="subcellular location">
    <subcellularLocation>
        <location evidence="1">Cell membrane</location>
        <topology evidence="1">Multi-pass membrane protein</topology>
    </subcellularLocation>
</comment>
<feature type="transmembrane region" description="Helical" evidence="8">
    <location>
        <begin position="7"/>
        <end position="26"/>
    </location>
</feature>
<evidence type="ECO:0000313" key="9">
    <source>
        <dbReference type="EMBL" id="SVB23086.1"/>
    </source>
</evidence>
<keyword evidence="7 8" id="KW-0472">Membrane</keyword>
<feature type="transmembrane region" description="Helical" evidence="8">
    <location>
        <begin position="84"/>
        <end position="104"/>
    </location>
</feature>